<proteinExistence type="predicted"/>
<gene>
    <name evidence="1" type="ORF">NPIL_397461</name>
</gene>
<evidence type="ECO:0000313" key="1">
    <source>
        <dbReference type="EMBL" id="GFT15662.1"/>
    </source>
</evidence>
<dbReference type="EMBL" id="BMAW01104658">
    <property type="protein sequence ID" value="GFT15662.1"/>
    <property type="molecule type" value="Genomic_DNA"/>
</dbReference>
<dbReference type="AlphaFoldDB" id="A0A8X6TGY4"/>
<name>A0A8X6TGY4_NEPPI</name>
<dbReference type="Proteomes" id="UP000887013">
    <property type="component" value="Unassembled WGS sequence"/>
</dbReference>
<protein>
    <submittedName>
        <fullName evidence="1">Uncharacterized protein</fullName>
    </submittedName>
</protein>
<reference evidence="1" key="1">
    <citation type="submission" date="2020-08" db="EMBL/GenBank/DDBJ databases">
        <title>Multicomponent nature underlies the extraordinary mechanical properties of spider dragline silk.</title>
        <authorList>
            <person name="Kono N."/>
            <person name="Nakamura H."/>
            <person name="Mori M."/>
            <person name="Yoshida Y."/>
            <person name="Ohtoshi R."/>
            <person name="Malay A.D."/>
            <person name="Moran D.A.P."/>
            <person name="Tomita M."/>
            <person name="Numata K."/>
            <person name="Arakawa K."/>
        </authorList>
    </citation>
    <scope>NUCLEOTIDE SEQUENCE</scope>
</reference>
<accession>A0A8X6TGY4</accession>
<comment type="caution">
    <text evidence="1">The sequence shown here is derived from an EMBL/GenBank/DDBJ whole genome shotgun (WGS) entry which is preliminary data.</text>
</comment>
<organism evidence="1 2">
    <name type="scientific">Nephila pilipes</name>
    <name type="common">Giant wood spider</name>
    <name type="synonym">Nephila maculata</name>
    <dbReference type="NCBI Taxonomy" id="299642"/>
    <lineage>
        <taxon>Eukaryota</taxon>
        <taxon>Metazoa</taxon>
        <taxon>Ecdysozoa</taxon>
        <taxon>Arthropoda</taxon>
        <taxon>Chelicerata</taxon>
        <taxon>Arachnida</taxon>
        <taxon>Araneae</taxon>
        <taxon>Araneomorphae</taxon>
        <taxon>Entelegynae</taxon>
        <taxon>Araneoidea</taxon>
        <taxon>Nephilidae</taxon>
        <taxon>Nephila</taxon>
    </lineage>
</organism>
<sequence>MSFSTVRAKHDHSEALFPLLPEVSDYRCDNATDFTMRLVYFPKTGAIPTLLPLPYRNAVLQPSKEWSIRPFIGIPCLSITSPSKFAKPRAERPFYNEAKSILCRWTISILRMSIDAKDLKAINQSIIDVNSNKCFNPLLI</sequence>
<keyword evidence="2" id="KW-1185">Reference proteome</keyword>
<evidence type="ECO:0000313" key="2">
    <source>
        <dbReference type="Proteomes" id="UP000887013"/>
    </source>
</evidence>